<name>X1CHB9_9ZZZZ</name>
<protein>
    <submittedName>
        <fullName evidence="1">Uncharacterized protein</fullName>
    </submittedName>
</protein>
<dbReference type="EMBL" id="BART01030829">
    <property type="protein sequence ID" value="GAH07716.1"/>
    <property type="molecule type" value="Genomic_DNA"/>
</dbReference>
<organism evidence="1">
    <name type="scientific">marine sediment metagenome</name>
    <dbReference type="NCBI Taxonomy" id="412755"/>
    <lineage>
        <taxon>unclassified sequences</taxon>
        <taxon>metagenomes</taxon>
        <taxon>ecological metagenomes</taxon>
    </lineage>
</organism>
<gene>
    <name evidence="1" type="ORF">S01H4_53702</name>
</gene>
<comment type="caution">
    <text evidence="1">The sequence shown here is derived from an EMBL/GenBank/DDBJ whole genome shotgun (WGS) entry which is preliminary data.</text>
</comment>
<proteinExistence type="predicted"/>
<dbReference type="AlphaFoldDB" id="X1CHB9"/>
<evidence type="ECO:0000313" key="1">
    <source>
        <dbReference type="EMBL" id="GAH07716.1"/>
    </source>
</evidence>
<accession>X1CHB9</accession>
<feature type="non-terminal residue" evidence="1">
    <location>
        <position position="60"/>
    </location>
</feature>
<reference evidence="1" key="1">
    <citation type="journal article" date="2014" name="Front. Microbiol.">
        <title>High frequency of phylogenetically diverse reductive dehalogenase-homologous genes in deep subseafloor sedimentary metagenomes.</title>
        <authorList>
            <person name="Kawai M."/>
            <person name="Futagami T."/>
            <person name="Toyoda A."/>
            <person name="Takaki Y."/>
            <person name="Nishi S."/>
            <person name="Hori S."/>
            <person name="Arai W."/>
            <person name="Tsubouchi T."/>
            <person name="Morono Y."/>
            <person name="Uchiyama I."/>
            <person name="Ito T."/>
            <person name="Fujiyama A."/>
            <person name="Inagaki F."/>
            <person name="Takami H."/>
        </authorList>
    </citation>
    <scope>NUCLEOTIDE SEQUENCE</scope>
    <source>
        <strain evidence="1">Expedition CK06-06</strain>
    </source>
</reference>
<sequence length="60" mass="6905">MLRQTNSSVSANSSVYWTYTQATKPCHLYTYRVAINNSYCNVTYEYEFTTTDDGIVFVGE</sequence>